<evidence type="ECO:0000256" key="4">
    <source>
        <dbReference type="SAM" id="MobiDB-lite"/>
    </source>
</evidence>
<dbReference type="Proteomes" id="UP000694557">
    <property type="component" value="Unassembled WGS sequence"/>
</dbReference>
<dbReference type="Ensembl" id="ENSOKIT00005113308.1">
    <property type="protein sequence ID" value="ENSOKIP00005105688.1"/>
    <property type="gene ID" value="ENSOKIG00005046491.1"/>
</dbReference>
<comment type="subcellular location">
    <subcellularLocation>
        <location evidence="1">Cytoplasm</location>
        <location evidence="1">Cytoskeleton</location>
    </subcellularLocation>
</comment>
<dbReference type="GO" id="GO:0005737">
    <property type="term" value="C:cytoplasm"/>
    <property type="evidence" value="ECO:0007669"/>
    <property type="project" value="TreeGrafter"/>
</dbReference>
<feature type="region of interest" description="Disordered" evidence="4">
    <location>
        <begin position="165"/>
        <end position="304"/>
    </location>
</feature>
<evidence type="ECO:0000256" key="3">
    <source>
        <dbReference type="ARBA" id="ARBA00023212"/>
    </source>
</evidence>
<dbReference type="PROSITE" id="PS51460">
    <property type="entry name" value="GAR"/>
    <property type="match status" value="1"/>
</dbReference>
<evidence type="ECO:0000256" key="1">
    <source>
        <dbReference type="ARBA" id="ARBA00004245"/>
    </source>
</evidence>
<dbReference type="SMART" id="SM00243">
    <property type="entry name" value="GAS2"/>
    <property type="match status" value="1"/>
</dbReference>
<gene>
    <name evidence="6" type="primary">LOC109872650</name>
</gene>
<keyword evidence="3" id="KW-0206">Cytoskeleton</keyword>
<dbReference type="GO" id="GO:0035371">
    <property type="term" value="C:microtubule plus-end"/>
    <property type="evidence" value="ECO:0007669"/>
    <property type="project" value="TreeGrafter"/>
</dbReference>
<evidence type="ECO:0000313" key="7">
    <source>
        <dbReference type="Proteomes" id="UP000694557"/>
    </source>
</evidence>
<feature type="region of interest" description="Disordered" evidence="4">
    <location>
        <begin position="585"/>
        <end position="605"/>
    </location>
</feature>
<feature type="compositionally biased region" description="Polar residues" evidence="4">
    <location>
        <begin position="364"/>
        <end position="378"/>
    </location>
</feature>
<dbReference type="GO" id="GO:0051015">
    <property type="term" value="F:actin filament binding"/>
    <property type="evidence" value="ECO:0007669"/>
    <property type="project" value="TreeGrafter"/>
</dbReference>
<feature type="region of interest" description="Disordered" evidence="4">
    <location>
        <begin position="100"/>
        <end position="152"/>
    </location>
</feature>
<feature type="region of interest" description="Disordered" evidence="4">
    <location>
        <begin position="351"/>
        <end position="383"/>
    </location>
</feature>
<dbReference type="InterPro" id="IPR036534">
    <property type="entry name" value="GAR_dom_sf"/>
</dbReference>
<dbReference type="PANTHER" id="PTHR46756">
    <property type="entry name" value="TRANSGELIN"/>
    <property type="match status" value="1"/>
</dbReference>
<feature type="domain" description="GAR" evidence="5">
    <location>
        <begin position="1"/>
        <end position="49"/>
    </location>
</feature>
<reference evidence="6" key="1">
    <citation type="submission" date="2025-08" db="UniProtKB">
        <authorList>
            <consortium name="Ensembl"/>
        </authorList>
    </citation>
    <scope>IDENTIFICATION</scope>
</reference>
<dbReference type="SUPFAM" id="SSF143575">
    <property type="entry name" value="GAS2 domain-like"/>
    <property type="match status" value="1"/>
</dbReference>
<evidence type="ECO:0000259" key="5">
    <source>
        <dbReference type="PROSITE" id="PS51460"/>
    </source>
</evidence>
<dbReference type="AlphaFoldDB" id="A0A8C7N6I0"/>
<dbReference type="GO" id="GO:0005884">
    <property type="term" value="C:actin filament"/>
    <property type="evidence" value="ECO:0007669"/>
    <property type="project" value="TreeGrafter"/>
</dbReference>
<name>A0A8C7N6I0_ONCKI</name>
<feature type="compositionally biased region" description="Polar residues" evidence="4">
    <location>
        <begin position="203"/>
        <end position="224"/>
    </location>
</feature>
<proteinExistence type="predicted"/>
<feature type="compositionally biased region" description="Basic and acidic residues" evidence="4">
    <location>
        <begin position="665"/>
        <end position="674"/>
    </location>
</feature>
<feature type="compositionally biased region" description="Polar residues" evidence="4">
    <location>
        <begin position="477"/>
        <end position="487"/>
    </location>
</feature>
<sequence>MFKVSEGKYRVGDSSTLIFVRILRNHVMVRVGGGWDTLEHYLDKHDPCRCTSITHKLAQRPGTPVHEIKGRLPGRPDGQGPTMPTMLIMSRHTQTPFQPVLWTPSEAPSTYSPRGLRPARTRGSLSPDTGLRASCSPNRSSLSPDPGPRFSREMKTTFCNRLRQSASTPTLQHHPSGRNDDSALNSSMRTGREATRSSHAPRFTSSLPRYIQHSSTPQPKTKPQAQRPRTPLVFHRSPGQQSSLPQPSPENGLTQTWTKSQFASKLRQSSMLGGNSTEPSTSTAPQRNGGPNAVRAATPARYTPVCPRQPTITIQQPENIDTLQKSPDLIRSFCPAKTFCEESSGECQVRPFTPIGGNLRDPNKTPTPYDITTNPSHSDSNRERMQGLTRQTAFGFLVNDNASHKSTVVSLEEPEHPELCGNVFVAGDRAIDNAYLFTPPPISPAQEASLYQSLEHEILSNLQQLSVNSDDRKRKQNSQYQPSQNIAENDYGGFSTVLAGFEPSPHTSASYATHPVEASFDAVITELSKGNRLLEKVCVESWVKTLSGSPRARETCSNTEVVNSSLNLKVAKACVTSSWSSMGSGVESKELPADSTFSPDSGNGVSISIRRRVTDANSLVVNPRATTITGPDRPIPWFQQAFRYKRTLKKPESVPSIYKLKLRPRHDYRPDRKPSRIPTPIPYKGGQPAGDPGGSRRGGHT</sequence>
<dbReference type="GO" id="GO:0008017">
    <property type="term" value="F:microtubule binding"/>
    <property type="evidence" value="ECO:0007669"/>
    <property type="project" value="InterPro"/>
</dbReference>
<evidence type="ECO:0000256" key="2">
    <source>
        <dbReference type="ARBA" id="ARBA00022490"/>
    </source>
</evidence>
<dbReference type="GO" id="GO:0001578">
    <property type="term" value="P:microtubule bundle formation"/>
    <property type="evidence" value="ECO:0007669"/>
    <property type="project" value="TreeGrafter"/>
</dbReference>
<feature type="compositionally biased region" description="Polar residues" evidence="4">
    <location>
        <begin position="251"/>
        <end position="286"/>
    </location>
</feature>
<dbReference type="GO" id="GO:0031110">
    <property type="term" value="P:regulation of microtubule polymerization or depolymerization"/>
    <property type="evidence" value="ECO:0007669"/>
    <property type="project" value="TreeGrafter"/>
</dbReference>
<keyword evidence="7" id="KW-1185">Reference proteome</keyword>
<dbReference type="InterPro" id="IPR003108">
    <property type="entry name" value="GAR_dom"/>
</dbReference>
<organism evidence="6 7">
    <name type="scientific">Oncorhynchus kisutch</name>
    <name type="common">Coho salmon</name>
    <name type="synonym">Salmo kisutch</name>
    <dbReference type="NCBI Taxonomy" id="8019"/>
    <lineage>
        <taxon>Eukaryota</taxon>
        <taxon>Metazoa</taxon>
        <taxon>Chordata</taxon>
        <taxon>Craniata</taxon>
        <taxon>Vertebrata</taxon>
        <taxon>Euteleostomi</taxon>
        <taxon>Actinopterygii</taxon>
        <taxon>Neopterygii</taxon>
        <taxon>Teleostei</taxon>
        <taxon>Protacanthopterygii</taxon>
        <taxon>Salmoniformes</taxon>
        <taxon>Salmonidae</taxon>
        <taxon>Salmoninae</taxon>
        <taxon>Oncorhynchus</taxon>
    </lineage>
</organism>
<dbReference type="GO" id="GO:1904825">
    <property type="term" value="P:protein localization to microtubule plus-end"/>
    <property type="evidence" value="ECO:0007669"/>
    <property type="project" value="TreeGrafter"/>
</dbReference>
<feature type="region of interest" description="Disordered" evidence="4">
    <location>
        <begin position="467"/>
        <end position="488"/>
    </location>
</feature>
<feature type="compositionally biased region" description="Polar residues" evidence="4">
    <location>
        <begin position="595"/>
        <end position="605"/>
    </location>
</feature>
<reference evidence="6" key="2">
    <citation type="submission" date="2025-09" db="UniProtKB">
        <authorList>
            <consortium name="Ensembl"/>
        </authorList>
    </citation>
    <scope>IDENTIFICATION</scope>
</reference>
<dbReference type="GeneTree" id="ENSGT00940000154849"/>
<protein>
    <recommendedName>
        <fullName evidence="5">GAR domain-containing protein</fullName>
    </recommendedName>
</protein>
<dbReference type="Gene3D" id="3.30.920.20">
    <property type="entry name" value="Gas2-like domain"/>
    <property type="match status" value="1"/>
</dbReference>
<dbReference type="PANTHER" id="PTHR46756:SF21">
    <property type="entry name" value="GAS2-LIKE PROTEIN 2"/>
    <property type="match status" value="1"/>
</dbReference>
<accession>A0A8C7N6I0</accession>
<keyword evidence="2" id="KW-0963">Cytoplasm</keyword>
<evidence type="ECO:0000313" key="6">
    <source>
        <dbReference type="Ensembl" id="ENSOKIP00005105688.1"/>
    </source>
</evidence>
<feature type="compositionally biased region" description="Gly residues" evidence="4">
    <location>
        <begin position="687"/>
        <end position="701"/>
    </location>
</feature>
<dbReference type="GO" id="GO:0001725">
    <property type="term" value="C:stress fiber"/>
    <property type="evidence" value="ECO:0007669"/>
    <property type="project" value="TreeGrafter"/>
</dbReference>
<dbReference type="GO" id="GO:0008093">
    <property type="term" value="F:cytoskeletal anchor activity"/>
    <property type="evidence" value="ECO:0007669"/>
    <property type="project" value="TreeGrafter"/>
</dbReference>
<dbReference type="GO" id="GO:0051764">
    <property type="term" value="P:actin crosslink formation"/>
    <property type="evidence" value="ECO:0007669"/>
    <property type="project" value="TreeGrafter"/>
</dbReference>
<feature type="region of interest" description="Disordered" evidence="4">
    <location>
        <begin position="659"/>
        <end position="701"/>
    </location>
</feature>
<dbReference type="Pfam" id="PF02187">
    <property type="entry name" value="GAS2"/>
    <property type="match status" value="1"/>
</dbReference>